<proteinExistence type="predicted"/>
<evidence type="ECO:0000256" key="1">
    <source>
        <dbReference type="ARBA" id="ARBA00004613"/>
    </source>
</evidence>
<evidence type="ECO:0000256" key="5">
    <source>
        <dbReference type="ARBA" id="ARBA00022801"/>
    </source>
</evidence>
<dbReference type="InterPro" id="IPR001254">
    <property type="entry name" value="Trypsin_dom"/>
</dbReference>
<protein>
    <recommendedName>
        <fullName evidence="11">Peptidase S1 domain-containing protein</fullName>
    </recommendedName>
</protein>
<dbReference type="InterPro" id="IPR043504">
    <property type="entry name" value="Peptidase_S1_PA_chymotrypsin"/>
</dbReference>
<dbReference type="GO" id="GO:0005576">
    <property type="term" value="C:extracellular region"/>
    <property type="evidence" value="ECO:0007669"/>
    <property type="project" value="UniProtKB-SubCell"/>
</dbReference>
<dbReference type="InterPro" id="IPR033116">
    <property type="entry name" value="TRYPSIN_SER"/>
</dbReference>
<evidence type="ECO:0000256" key="2">
    <source>
        <dbReference type="ARBA" id="ARBA00022525"/>
    </source>
</evidence>
<dbReference type="PANTHER" id="PTHR24252">
    <property type="entry name" value="ACROSIN-RELATED"/>
    <property type="match status" value="1"/>
</dbReference>
<dbReference type="PROSITE" id="PS50240">
    <property type="entry name" value="TRYPSIN_DOM"/>
    <property type="match status" value="1"/>
</dbReference>
<evidence type="ECO:0000256" key="10">
    <source>
        <dbReference type="SAM" id="SignalP"/>
    </source>
</evidence>
<evidence type="ECO:0000313" key="13">
    <source>
        <dbReference type="Proteomes" id="UP001497497"/>
    </source>
</evidence>
<feature type="signal peptide" evidence="10">
    <location>
        <begin position="1"/>
        <end position="19"/>
    </location>
</feature>
<dbReference type="PROSITE" id="PS00135">
    <property type="entry name" value="TRYPSIN_SER"/>
    <property type="match status" value="1"/>
</dbReference>
<evidence type="ECO:0000313" key="12">
    <source>
        <dbReference type="EMBL" id="CAL1534715.1"/>
    </source>
</evidence>
<feature type="chain" id="PRO_5043808129" description="Peptidase S1 domain-containing protein" evidence="10">
    <location>
        <begin position="20"/>
        <end position="417"/>
    </location>
</feature>
<evidence type="ECO:0000256" key="9">
    <source>
        <dbReference type="RuleBase" id="RU363034"/>
    </source>
</evidence>
<name>A0AAV2HMM7_LYMST</name>
<dbReference type="CDD" id="cd00190">
    <property type="entry name" value="Tryp_SPc"/>
    <property type="match status" value="1"/>
</dbReference>
<comment type="subcellular location">
    <subcellularLocation>
        <location evidence="1">Secreted</location>
    </subcellularLocation>
</comment>
<evidence type="ECO:0000256" key="8">
    <source>
        <dbReference type="ARBA" id="ARBA00023157"/>
    </source>
</evidence>
<dbReference type="InterPro" id="IPR018114">
    <property type="entry name" value="TRYPSIN_HIS"/>
</dbReference>
<dbReference type="FunFam" id="2.40.10.10:FF:000146">
    <property type="entry name" value="Serine protease 53"/>
    <property type="match status" value="1"/>
</dbReference>
<dbReference type="InterPro" id="IPR009003">
    <property type="entry name" value="Peptidase_S1_PA"/>
</dbReference>
<keyword evidence="3 9" id="KW-0645">Protease</keyword>
<keyword evidence="6 9" id="KW-0720">Serine protease</keyword>
<dbReference type="SMART" id="SM00020">
    <property type="entry name" value="Tryp_SPc"/>
    <property type="match status" value="1"/>
</dbReference>
<dbReference type="EMBL" id="CAXITT010000180">
    <property type="protein sequence ID" value="CAL1534715.1"/>
    <property type="molecule type" value="Genomic_DNA"/>
</dbReference>
<sequence length="417" mass="43560">MSQIAALLLVTLGIGLCHGQQATLVPFASGPCRSTSPYYVTRCPISTATADMVLVARVTADYSGNRCIQGRTFGIAPGNAYLWTSGSCYALFTIYSSVTTTAAPATTAPATTTRATATTAPATTTRTTITTAAPTTASTTTTASTAPPTTKATAQCGRQFNYTSNGFRIVGGSTTNRCGDYPWMALVYIRSSSSLCGGSIIDSTHILTAAHCFFYYSSVTRKTEKAKPLEVAVYTGTAILPFGQTTTVGVVRVVVNVTTHPAYDDVNLTNDIAILTLSTPITYDTCHQPICLVDGTKTPQNASGCKVSGWGLNSNDLNATVQSVLNYVDVPVASDLTCSTTYGKYYSGTNYCAGAPGQDSCQGDSGGPLVCKESDGRFYQYGVVSAGLDGQCGVSVGLYTKVASFLTWIYQTVSGAV</sequence>
<keyword evidence="13" id="KW-1185">Reference proteome</keyword>
<dbReference type="GO" id="GO:0004252">
    <property type="term" value="F:serine-type endopeptidase activity"/>
    <property type="evidence" value="ECO:0007669"/>
    <property type="project" value="InterPro"/>
</dbReference>
<evidence type="ECO:0000256" key="6">
    <source>
        <dbReference type="ARBA" id="ARBA00022825"/>
    </source>
</evidence>
<dbReference type="InterPro" id="IPR001314">
    <property type="entry name" value="Peptidase_S1A"/>
</dbReference>
<keyword evidence="5 9" id="KW-0378">Hydrolase</keyword>
<keyword evidence="8" id="KW-1015">Disulfide bond</keyword>
<gene>
    <name evidence="12" type="ORF">GSLYS_00008675001</name>
</gene>
<accession>A0AAV2HMM7</accession>
<dbReference type="GO" id="GO:0006508">
    <property type="term" value="P:proteolysis"/>
    <property type="evidence" value="ECO:0007669"/>
    <property type="project" value="UniProtKB-KW"/>
</dbReference>
<keyword evidence="2" id="KW-0964">Secreted</keyword>
<dbReference type="SUPFAM" id="SSF50494">
    <property type="entry name" value="Trypsin-like serine proteases"/>
    <property type="match status" value="1"/>
</dbReference>
<evidence type="ECO:0000256" key="4">
    <source>
        <dbReference type="ARBA" id="ARBA00022729"/>
    </source>
</evidence>
<feature type="domain" description="Peptidase S1" evidence="11">
    <location>
        <begin position="169"/>
        <end position="414"/>
    </location>
</feature>
<dbReference type="PROSITE" id="PS00134">
    <property type="entry name" value="TRYPSIN_HIS"/>
    <property type="match status" value="1"/>
</dbReference>
<comment type="caution">
    <text evidence="12">The sequence shown here is derived from an EMBL/GenBank/DDBJ whole genome shotgun (WGS) entry which is preliminary data.</text>
</comment>
<evidence type="ECO:0000259" key="11">
    <source>
        <dbReference type="PROSITE" id="PS50240"/>
    </source>
</evidence>
<dbReference type="Gene3D" id="2.40.10.10">
    <property type="entry name" value="Trypsin-like serine proteases"/>
    <property type="match status" value="2"/>
</dbReference>
<dbReference type="AlphaFoldDB" id="A0AAV2HMM7"/>
<keyword evidence="4 10" id="KW-0732">Signal</keyword>
<reference evidence="12 13" key="1">
    <citation type="submission" date="2024-04" db="EMBL/GenBank/DDBJ databases">
        <authorList>
            <consortium name="Genoscope - CEA"/>
            <person name="William W."/>
        </authorList>
    </citation>
    <scope>NUCLEOTIDE SEQUENCE [LARGE SCALE GENOMIC DNA]</scope>
</reference>
<keyword evidence="7" id="KW-0865">Zymogen</keyword>
<dbReference type="Pfam" id="PF00089">
    <property type="entry name" value="Trypsin"/>
    <property type="match status" value="1"/>
</dbReference>
<dbReference type="PRINTS" id="PR00722">
    <property type="entry name" value="CHYMOTRYPSIN"/>
</dbReference>
<evidence type="ECO:0000256" key="3">
    <source>
        <dbReference type="ARBA" id="ARBA00022670"/>
    </source>
</evidence>
<evidence type="ECO:0000256" key="7">
    <source>
        <dbReference type="ARBA" id="ARBA00023145"/>
    </source>
</evidence>
<dbReference type="Proteomes" id="UP001497497">
    <property type="component" value="Unassembled WGS sequence"/>
</dbReference>
<dbReference type="PANTHER" id="PTHR24252:SF7">
    <property type="entry name" value="HYALIN"/>
    <property type="match status" value="1"/>
</dbReference>
<organism evidence="12 13">
    <name type="scientific">Lymnaea stagnalis</name>
    <name type="common">Great pond snail</name>
    <name type="synonym">Helix stagnalis</name>
    <dbReference type="NCBI Taxonomy" id="6523"/>
    <lineage>
        <taxon>Eukaryota</taxon>
        <taxon>Metazoa</taxon>
        <taxon>Spiralia</taxon>
        <taxon>Lophotrochozoa</taxon>
        <taxon>Mollusca</taxon>
        <taxon>Gastropoda</taxon>
        <taxon>Heterobranchia</taxon>
        <taxon>Euthyneura</taxon>
        <taxon>Panpulmonata</taxon>
        <taxon>Hygrophila</taxon>
        <taxon>Lymnaeoidea</taxon>
        <taxon>Lymnaeidae</taxon>
        <taxon>Lymnaea</taxon>
    </lineage>
</organism>